<evidence type="ECO:0000313" key="1">
    <source>
        <dbReference type="EMBL" id="QDX24920.1"/>
    </source>
</evidence>
<protein>
    <submittedName>
        <fullName evidence="1">Uncharacterized protein</fullName>
    </submittedName>
</protein>
<sequence length="278" mass="31768">MREFETLGQYHDNWAWLLLSAPDRFKCPLTSRLEVDQRRALLEAFEQLRSGFHFVERKLKDQRLARVAAELIEMSLEAYLAGDAKTGSHMLQECEGLIWPSQRRNAKYAIEAERRAFGTNMIYAGMAPSPFPYEGTAADLSPNQAKLLALAMKWSRAWQEQGKEFSSMSWVIDMDGVVRRTSAQPKEDEHPALQPVQRSWGYKRLKELGENGQIQACVLMEIVGPQGDGLVGYDLEERGLPRVSAVQLFKQKVGGIQYDQMRFHLHEPQFFPPEAEHA</sequence>
<dbReference type="OrthoDB" id="8780604at2"/>
<reference evidence="1 2" key="1">
    <citation type="submission" date="2019-07" db="EMBL/GenBank/DDBJ databases">
        <title>Sphingomonas alkalisoli sp. nov., isolated from rhizosphere soil of Suaedae salsa.</title>
        <authorList>
            <person name="Zhang H."/>
            <person name="Xu L."/>
            <person name="Zhang J.-X."/>
            <person name="Sun J.-Q."/>
        </authorList>
    </citation>
    <scope>NUCLEOTIDE SEQUENCE [LARGE SCALE GENOMIC DNA]</scope>
    <source>
        <strain evidence="1 2">XS-10</strain>
    </source>
</reference>
<dbReference type="RefSeq" id="WP_145844593.1">
    <property type="nucleotide sequence ID" value="NZ_CP042239.1"/>
</dbReference>
<keyword evidence="2" id="KW-1185">Reference proteome</keyword>
<dbReference type="KEGG" id="ssua:FPZ54_01990"/>
<dbReference type="AlphaFoldDB" id="A0A518RBS4"/>
<name>A0A518RBS4_9SPHN</name>
<organism evidence="1 2">
    <name type="scientific">Sphingomonas suaedae</name>
    <dbReference type="NCBI Taxonomy" id="2599297"/>
    <lineage>
        <taxon>Bacteria</taxon>
        <taxon>Pseudomonadati</taxon>
        <taxon>Pseudomonadota</taxon>
        <taxon>Alphaproteobacteria</taxon>
        <taxon>Sphingomonadales</taxon>
        <taxon>Sphingomonadaceae</taxon>
        <taxon>Sphingomonas</taxon>
    </lineage>
</organism>
<evidence type="ECO:0000313" key="2">
    <source>
        <dbReference type="Proteomes" id="UP000318055"/>
    </source>
</evidence>
<dbReference type="EMBL" id="CP042239">
    <property type="protein sequence ID" value="QDX24920.1"/>
    <property type="molecule type" value="Genomic_DNA"/>
</dbReference>
<gene>
    <name evidence="1" type="ORF">FPZ54_01990</name>
</gene>
<accession>A0A518RBS4</accession>
<dbReference type="Proteomes" id="UP000318055">
    <property type="component" value="Chromosome"/>
</dbReference>
<proteinExistence type="predicted"/>